<comment type="similarity">
    <text evidence="2 6">Belongs to the BI1 family.</text>
</comment>
<dbReference type="PANTHER" id="PTHR23291">
    <property type="entry name" value="BAX INHIBITOR-RELATED"/>
    <property type="match status" value="1"/>
</dbReference>
<keyword evidence="8" id="KW-1185">Reference proteome</keyword>
<dbReference type="AlphaFoldDB" id="A0A1H8G7Q7"/>
<dbReference type="InterPro" id="IPR006214">
    <property type="entry name" value="Bax_inhibitor_1-related"/>
</dbReference>
<evidence type="ECO:0008006" key="9">
    <source>
        <dbReference type="Google" id="ProtNLM"/>
    </source>
</evidence>
<dbReference type="Pfam" id="PF01027">
    <property type="entry name" value="Bax1-I"/>
    <property type="match status" value="1"/>
</dbReference>
<dbReference type="PANTHER" id="PTHR23291:SF50">
    <property type="entry name" value="PROTEIN LIFEGUARD 4"/>
    <property type="match status" value="1"/>
</dbReference>
<dbReference type="CDD" id="cd10432">
    <property type="entry name" value="BI-1-like_bacterial"/>
    <property type="match status" value="1"/>
</dbReference>
<evidence type="ECO:0000256" key="3">
    <source>
        <dbReference type="ARBA" id="ARBA00022692"/>
    </source>
</evidence>
<dbReference type="OrthoDB" id="9793828at2"/>
<evidence type="ECO:0000256" key="6">
    <source>
        <dbReference type="RuleBase" id="RU004379"/>
    </source>
</evidence>
<dbReference type="GO" id="GO:0005886">
    <property type="term" value="C:plasma membrane"/>
    <property type="evidence" value="ECO:0007669"/>
    <property type="project" value="TreeGrafter"/>
</dbReference>
<proteinExistence type="inferred from homology"/>
<comment type="subcellular location">
    <subcellularLocation>
        <location evidence="1">Membrane</location>
        <topology evidence="1">Multi-pass membrane protein</topology>
    </subcellularLocation>
</comment>
<evidence type="ECO:0000313" key="8">
    <source>
        <dbReference type="Proteomes" id="UP000199695"/>
    </source>
</evidence>
<sequence>MEQQPHFPGMNTGTVVRTHQRLMQRVFGWMFAGLSMTAIIALALSMNPNVPAFLMENQGVLWGIWIANLVIVFGLSLLLHRLSVFAATLGFFVYAALNGISFTLILHIFDLGVIFPAFFIAAGMFGLFAVIGYTTKMDLTKIGNIALMLVIGLVLASLVNFFWMKSGIITFIISCALVILFCVITAFDIQKIKEMSAHAYEEDAASKLAIFGALMLYIDFIVIFKELLYILNILSSDD</sequence>
<organism evidence="7 8">
    <name type="scientific">Lihuaxuella thermophila</name>
    <dbReference type="NCBI Taxonomy" id="1173111"/>
    <lineage>
        <taxon>Bacteria</taxon>
        <taxon>Bacillati</taxon>
        <taxon>Bacillota</taxon>
        <taxon>Bacilli</taxon>
        <taxon>Bacillales</taxon>
        <taxon>Thermoactinomycetaceae</taxon>
        <taxon>Lihuaxuella</taxon>
    </lineage>
</organism>
<dbReference type="Proteomes" id="UP000199695">
    <property type="component" value="Unassembled WGS sequence"/>
</dbReference>
<evidence type="ECO:0000256" key="5">
    <source>
        <dbReference type="ARBA" id="ARBA00023136"/>
    </source>
</evidence>
<evidence type="ECO:0000313" key="7">
    <source>
        <dbReference type="EMBL" id="SEN39547.1"/>
    </source>
</evidence>
<evidence type="ECO:0000256" key="1">
    <source>
        <dbReference type="ARBA" id="ARBA00004141"/>
    </source>
</evidence>
<dbReference type="RefSeq" id="WP_089969667.1">
    <property type="nucleotide sequence ID" value="NZ_FOCQ01000010.1"/>
</dbReference>
<dbReference type="EMBL" id="FOCQ01000010">
    <property type="protein sequence ID" value="SEN39547.1"/>
    <property type="molecule type" value="Genomic_DNA"/>
</dbReference>
<keyword evidence="5 6" id="KW-0472">Membrane</keyword>
<accession>A0A1H8G7Q7</accession>
<protein>
    <recommendedName>
        <fullName evidence="9">Modulator of FtsH protease</fullName>
    </recommendedName>
</protein>
<reference evidence="7 8" key="1">
    <citation type="submission" date="2016-10" db="EMBL/GenBank/DDBJ databases">
        <authorList>
            <person name="de Groot N.N."/>
        </authorList>
    </citation>
    <scope>NUCLEOTIDE SEQUENCE [LARGE SCALE GENOMIC DNA]</scope>
    <source>
        <strain evidence="7 8">DSM 46701</strain>
    </source>
</reference>
<feature type="transmembrane region" description="Helical" evidence="6">
    <location>
        <begin position="26"/>
        <end position="47"/>
    </location>
</feature>
<feature type="transmembrane region" description="Helical" evidence="6">
    <location>
        <begin position="169"/>
        <end position="187"/>
    </location>
</feature>
<feature type="transmembrane region" description="Helical" evidence="6">
    <location>
        <begin position="145"/>
        <end position="163"/>
    </location>
</feature>
<name>A0A1H8G7Q7_9BACL</name>
<keyword evidence="3 6" id="KW-0812">Transmembrane</keyword>
<gene>
    <name evidence="7" type="ORF">SAMN05444955_110100</name>
</gene>
<evidence type="ECO:0000256" key="2">
    <source>
        <dbReference type="ARBA" id="ARBA00010350"/>
    </source>
</evidence>
<keyword evidence="4 6" id="KW-1133">Transmembrane helix</keyword>
<dbReference type="STRING" id="1173111.SAMN05444955_110100"/>
<feature type="transmembrane region" description="Helical" evidence="6">
    <location>
        <begin position="208"/>
        <end position="231"/>
    </location>
</feature>
<feature type="transmembrane region" description="Helical" evidence="6">
    <location>
        <begin position="91"/>
        <end position="109"/>
    </location>
</feature>
<evidence type="ECO:0000256" key="4">
    <source>
        <dbReference type="ARBA" id="ARBA00022989"/>
    </source>
</evidence>
<feature type="transmembrane region" description="Helical" evidence="6">
    <location>
        <begin position="59"/>
        <end position="79"/>
    </location>
</feature>
<feature type="transmembrane region" description="Helical" evidence="6">
    <location>
        <begin position="115"/>
        <end position="133"/>
    </location>
</feature>